<comment type="caution">
    <text evidence="2">The sequence shown here is derived from an EMBL/GenBank/DDBJ whole genome shotgun (WGS) entry which is preliminary data.</text>
</comment>
<evidence type="ECO:0000313" key="2">
    <source>
        <dbReference type="EMBL" id="KAK0583722.1"/>
    </source>
</evidence>
<proteinExistence type="predicted"/>
<accession>A0AA39VKW3</accession>
<protein>
    <submittedName>
        <fullName evidence="2">Uncharacterized protein</fullName>
    </submittedName>
</protein>
<name>A0AA39VKW3_ACESA</name>
<organism evidence="2 3">
    <name type="scientific">Acer saccharum</name>
    <name type="common">Sugar maple</name>
    <dbReference type="NCBI Taxonomy" id="4024"/>
    <lineage>
        <taxon>Eukaryota</taxon>
        <taxon>Viridiplantae</taxon>
        <taxon>Streptophyta</taxon>
        <taxon>Embryophyta</taxon>
        <taxon>Tracheophyta</taxon>
        <taxon>Spermatophyta</taxon>
        <taxon>Magnoliopsida</taxon>
        <taxon>eudicotyledons</taxon>
        <taxon>Gunneridae</taxon>
        <taxon>Pentapetalae</taxon>
        <taxon>rosids</taxon>
        <taxon>malvids</taxon>
        <taxon>Sapindales</taxon>
        <taxon>Sapindaceae</taxon>
        <taxon>Hippocastanoideae</taxon>
        <taxon>Acereae</taxon>
        <taxon>Acer</taxon>
    </lineage>
</organism>
<evidence type="ECO:0000313" key="3">
    <source>
        <dbReference type="Proteomes" id="UP001168877"/>
    </source>
</evidence>
<dbReference type="EMBL" id="JAUESC010000383">
    <property type="protein sequence ID" value="KAK0583722.1"/>
    <property type="molecule type" value="Genomic_DNA"/>
</dbReference>
<evidence type="ECO:0000256" key="1">
    <source>
        <dbReference type="SAM" id="MobiDB-lite"/>
    </source>
</evidence>
<feature type="region of interest" description="Disordered" evidence="1">
    <location>
        <begin position="16"/>
        <end position="123"/>
    </location>
</feature>
<dbReference type="Proteomes" id="UP001168877">
    <property type="component" value="Unassembled WGS sequence"/>
</dbReference>
<keyword evidence="3" id="KW-1185">Reference proteome</keyword>
<reference evidence="2" key="1">
    <citation type="journal article" date="2022" name="Plant J.">
        <title>Strategies of tolerance reflected in two North American maple genomes.</title>
        <authorList>
            <person name="McEvoy S.L."/>
            <person name="Sezen U.U."/>
            <person name="Trouern-Trend A."/>
            <person name="McMahon S.M."/>
            <person name="Schaberg P.G."/>
            <person name="Yang J."/>
            <person name="Wegrzyn J.L."/>
            <person name="Swenson N.G."/>
        </authorList>
    </citation>
    <scope>NUCLEOTIDE SEQUENCE</scope>
    <source>
        <strain evidence="2">NS2018</strain>
    </source>
</reference>
<sequence>METTSLKKITFVKSKEVENAQTPHQPTKWVEVGESSKQAQARIPTRAPPQARAHPQARAPQPRPPQVRASQPRPPQLRIPQAQHGVFHAQPRRHANLAQPQRRELPQHPRATQNRRRPQMLAQGYGDPGPLFIVLALSLSWSEGGKFRIGNRGCRKLMLLMLYLCV</sequence>
<dbReference type="AlphaFoldDB" id="A0AA39VKW3"/>
<feature type="compositionally biased region" description="Low complexity" evidence="1">
    <location>
        <begin position="44"/>
        <end position="71"/>
    </location>
</feature>
<reference evidence="2" key="2">
    <citation type="submission" date="2023-06" db="EMBL/GenBank/DDBJ databases">
        <authorList>
            <person name="Swenson N.G."/>
            <person name="Wegrzyn J.L."/>
            <person name="Mcevoy S.L."/>
        </authorList>
    </citation>
    <scope>NUCLEOTIDE SEQUENCE</scope>
    <source>
        <strain evidence="2">NS2018</strain>
        <tissue evidence="2">Leaf</tissue>
    </source>
</reference>
<gene>
    <name evidence="2" type="ORF">LWI29_002104</name>
</gene>